<dbReference type="Proteomes" id="UP000196355">
    <property type="component" value="Unassembled WGS sequence"/>
</dbReference>
<sequence length="95" mass="10926">MKSKYNNIALIYFSASWLIGILIIAGMVFKISDDLVGTLIFLSAINLIINLFSMILLFAFIFIFPENRVQFKNSLVLMMFNFPIIFFLYLAISLT</sequence>
<name>A0A202C6C6_9FLAO</name>
<keyword evidence="1" id="KW-0472">Membrane</keyword>
<evidence type="ECO:0000313" key="2">
    <source>
        <dbReference type="EMBL" id="OVE59122.1"/>
    </source>
</evidence>
<gene>
    <name evidence="2" type="ORF">B0E34_05705</name>
</gene>
<feature type="transmembrane region" description="Helical" evidence="1">
    <location>
        <begin position="75"/>
        <end position="92"/>
    </location>
</feature>
<dbReference type="RefSeq" id="WP_087707779.1">
    <property type="nucleotide sequence ID" value="NZ_MVAG01000091.1"/>
</dbReference>
<reference evidence="3" key="1">
    <citation type="submission" date="2017-02" db="EMBL/GenBank/DDBJ databases">
        <authorList>
            <person name="Tetz G."/>
            <person name="Tetz V."/>
        </authorList>
    </citation>
    <scope>NUCLEOTIDE SEQUENCE [LARGE SCALE GENOMIC DNA]</scope>
    <source>
        <strain evidence="3">VT16-26</strain>
    </source>
</reference>
<accession>A0A202C6C6</accession>
<proteinExistence type="predicted"/>
<keyword evidence="1" id="KW-1133">Transmembrane helix</keyword>
<protein>
    <submittedName>
        <fullName evidence="2">Uncharacterized protein</fullName>
    </submittedName>
</protein>
<feature type="transmembrane region" description="Helical" evidence="1">
    <location>
        <begin position="7"/>
        <end position="29"/>
    </location>
</feature>
<organism evidence="2 3">
    <name type="scientific">Chryseobacterium mucoviscidosis</name>
    <dbReference type="NCBI Taxonomy" id="1945581"/>
    <lineage>
        <taxon>Bacteria</taxon>
        <taxon>Pseudomonadati</taxon>
        <taxon>Bacteroidota</taxon>
        <taxon>Flavobacteriia</taxon>
        <taxon>Flavobacteriales</taxon>
        <taxon>Weeksellaceae</taxon>
        <taxon>Chryseobacterium group</taxon>
        <taxon>Chryseobacterium</taxon>
    </lineage>
</organism>
<evidence type="ECO:0000313" key="3">
    <source>
        <dbReference type="Proteomes" id="UP000196355"/>
    </source>
</evidence>
<dbReference type="AlphaFoldDB" id="A0A202C6C6"/>
<keyword evidence="1" id="KW-0812">Transmembrane</keyword>
<evidence type="ECO:0000256" key="1">
    <source>
        <dbReference type="SAM" id="Phobius"/>
    </source>
</evidence>
<feature type="transmembrane region" description="Helical" evidence="1">
    <location>
        <begin position="35"/>
        <end position="63"/>
    </location>
</feature>
<comment type="caution">
    <text evidence="2">The sequence shown here is derived from an EMBL/GenBank/DDBJ whole genome shotgun (WGS) entry which is preliminary data.</text>
</comment>
<keyword evidence="3" id="KW-1185">Reference proteome</keyword>
<dbReference type="EMBL" id="MVAG01000091">
    <property type="protein sequence ID" value="OVE59122.1"/>
    <property type="molecule type" value="Genomic_DNA"/>
</dbReference>